<dbReference type="VEuPathDB" id="VectorBase:ASIC012719"/>
<evidence type="ECO:0000313" key="4">
    <source>
        <dbReference type="Proteomes" id="UP000030765"/>
    </source>
</evidence>
<reference evidence="2 4" key="1">
    <citation type="journal article" date="2014" name="BMC Genomics">
        <title>Genome sequence of Anopheles sinensis provides insight into genetics basis of mosquito competence for malaria parasites.</title>
        <authorList>
            <person name="Zhou D."/>
            <person name="Zhang D."/>
            <person name="Ding G."/>
            <person name="Shi L."/>
            <person name="Hou Q."/>
            <person name="Ye Y."/>
            <person name="Xu Y."/>
            <person name="Zhou H."/>
            <person name="Xiong C."/>
            <person name="Li S."/>
            <person name="Yu J."/>
            <person name="Hong S."/>
            <person name="Yu X."/>
            <person name="Zou P."/>
            <person name="Chen C."/>
            <person name="Chang X."/>
            <person name="Wang W."/>
            <person name="Lv Y."/>
            <person name="Sun Y."/>
            <person name="Ma L."/>
            <person name="Shen B."/>
            <person name="Zhu C."/>
        </authorList>
    </citation>
    <scope>NUCLEOTIDE SEQUENCE [LARGE SCALE GENOMIC DNA]</scope>
</reference>
<dbReference type="EMBL" id="ATLV01020057">
    <property type="status" value="NOT_ANNOTATED_CDS"/>
    <property type="molecule type" value="Genomic_DNA"/>
</dbReference>
<dbReference type="EnsemblMetazoa" id="ASIC012719-RA">
    <property type="protein sequence ID" value="ASIC012719-PA"/>
    <property type="gene ID" value="ASIC012719"/>
</dbReference>
<name>A0A084W3L6_ANOSI</name>
<proteinExistence type="predicted"/>
<keyword evidence="4" id="KW-1185">Reference proteome</keyword>
<dbReference type="EMBL" id="KE525293">
    <property type="protein sequence ID" value="KFB44810.1"/>
    <property type="molecule type" value="Genomic_DNA"/>
</dbReference>
<dbReference type="Proteomes" id="UP000030765">
    <property type="component" value="Unassembled WGS sequence"/>
</dbReference>
<feature type="region of interest" description="Disordered" evidence="1">
    <location>
        <begin position="35"/>
        <end position="58"/>
    </location>
</feature>
<accession>A0A084W3L6</accession>
<evidence type="ECO:0000256" key="1">
    <source>
        <dbReference type="SAM" id="MobiDB-lite"/>
    </source>
</evidence>
<sequence>MFPKPAYGRPFSTTIATSRQTPALTSGGAHCLPKTAGAADDAKPSPATVGEQSWVEQW</sequence>
<dbReference type="AlphaFoldDB" id="A0A084W3L6"/>
<evidence type="ECO:0000313" key="3">
    <source>
        <dbReference type="EnsemblMetazoa" id="ASIC012719-PA"/>
    </source>
</evidence>
<gene>
    <name evidence="2" type="ORF">ZHAS_00012719</name>
</gene>
<organism evidence="2">
    <name type="scientific">Anopheles sinensis</name>
    <name type="common">Mosquito</name>
    <dbReference type="NCBI Taxonomy" id="74873"/>
    <lineage>
        <taxon>Eukaryota</taxon>
        <taxon>Metazoa</taxon>
        <taxon>Ecdysozoa</taxon>
        <taxon>Arthropoda</taxon>
        <taxon>Hexapoda</taxon>
        <taxon>Insecta</taxon>
        <taxon>Pterygota</taxon>
        <taxon>Neoptera</taxon>
        <taxon>Endopterygota</taxon>
        <taxon>Diptera</taxon>
        <taxon>Nematocera</taxon>
        <taxon>Culicoidea</taxon>
        <taxon>Culicidae</taxon>
        <taxon>Anophelinae</taxon>
        <taxon>Anopheles</taxon>
    </lineage>
</organism>
<protein>
    <submittedName>
        <fullName evidence="2 3">Uncharacterized protein</fullName>
    </submittedName>
</protein>
<evidence type="ECO:0000313" key="2">
    <source>
        <dbReference type="EMBL" id="KFB44810.1"/>
    </source>
</evidence>
<reference evidence="3" key="2">
    <citation type="submission" date="2020-05" db="UniProtKB">
        <authorList>
            <consortium name="EnsemblMetazoa"/>
        </authorList>
    </citation>
    <scope>IDENTIFICATION</scope>
</reference>